<dbReference type="EMBL" id="BGZK01000018">
    <property type="protein sequence ID" value="GBP05575.1"/>
    <property type="molecule type" value="Genomic_DNA"/>
</dbReference>
<accession>A0A4C1SUG5</accession>
<name>A0A4C1SUG5_EUMVA</name>
<feature type="compositionally biased region" description="Low complexity" evidence="1">
    <location>
        <begin position="73"/>
        <end position="82"/>
    </location>
</feature>
<proteinExistence type="predicted"/>
<protein>
    <submittedName>
        <fullName evidence="2">Uncharacterized protein</fullName>
    </submittedName>
</protein>
<organism evidence="2 3">
    <name type="scientific">Eumeta variegata</name>
    <name type="common">Bagworm moth</name>
    <name type="synonym">Eumeta japonica</name>
    <dbReference type="NCBI Taxonomy" id="151549"/>
    <lineage>
        <taxon>Eukaryota</taxon>
        <taxon>Metazoa</taxon>
        <taxon>Ecdysozoa</taxon>
        <taxon>Arthropoda</taxon>
        <taxon>Hexapoda</taxon>
        <taxon>Insecta</taxon>
        <taxon>Pterygota</taxon>
        <taxon>Neoptera</taxon>
        <taxon>Endopterygota</taxon>
        <taxon>Lepidoptera</taxon>
        <taxon>Glossata</taxon>
        <taxon>Ditrysia</taxon>
        <taxon>Tineoidea</taxon>
        <taxon>Psychidae</taxon>
        <taxon>Oiketicinae</taxon>
        <taxon>Eumeta</taxon>
    </lineage>
</organism>
<evidence type="ECO:0000256" key="1">
    <source>
        <dbReference type="SAM" id="MobiDB-lite"/>
    </source>
</evidence>
<gene>
    <name evidence="2" type="ORF">EVAR_3058_1</name>
</gene>
<reference evidence="2 3" key="1">
    <citation type="journal article" date="2019" name="Commun. Biol.">
        <title>The bagworm genome reveals a unique fibroin gene that provides high tensile strength.</title>
        <authorList>
            <person name="Kono N."/>
            <person name="Nakamura H."/>
            <person name="Ohtoshi R."/>
            <person name="Tomita M."/>
            <person name="Numata K."/>
            <person name="Arakawa K."/>
        </authorList>
    </citation>
    <scope>NUCLEOTIDE SEQUENCE [LARGE SCALE GENOMIC DNA]</scope>
</reference>
<dbReference type="AlphaFoldDB" id="A0A4C1SUG5"/>
<comment type="caution">
    <text evidence="2">The sequence shown here is derived from an EMBL/GenBank/DDBJ whole genome shotgun (WGS) entry which is preliminary data.</text>
</comment>
<keyword evidence="3" id="KW-1185">Reference proteome</keyword>
<dbReference type="Proteomes" id="UP000299102">
    <property type="component" value="Unassembled WGS sequence"/>
</dbReference>
<evidence type="ECO:0000313" key="3">
    <source>
        <dbReference type="Proteomes" id="UP000299102"/>
    </source>
</evidence>
<sequence length="107" mass="11715">MYLPPVRDAVVTSMITVDNEHQLMLNQFSRAEGVQLQGGDYYSTSTTTQCMISAYPSTRGKCTTSAPPEGGRARVSPRAAPRLPAPAALVTGRCKRLDFNRPRPVEF</sequence>
<feature type="region of interest" description="Disordered" evidence="1">
    <location>
        <begin position="58"/>
        <end position="82"/>
    </location>
</feature>
<evidence type="ECO:0000313" key="2">
    <source>
        <dbReference type="EMBL" id="GBP05575.1"/>
    </source>
</evidence>